<dbReference type="GO" id="GO:0004519">
    <property type="term" value="F:endonuclease activity"/>
    <property type="evidence" value="ECO:0007669"/>
    <property type="project" value="InterPro"/>
</dbReference>
<evidence type="ECO:0000259" key="3">
    <source>
        <dbReference type="Pfam" id="PF20441"/>
    </source>
</evidence>
<comment type="caution">
    <text evidence="4">The sequence shown here is derived from an EMBL/GenBank/DDBJ whole genome shotgun (WGS) entry which is preliminary data.</text>
</comment>
<gene>
    <name evidence="4" type="ORF">MTIM_01600</name>
</gene>
<dbReference type="PANTHER" id="PTHR41287:SF1">
    <property type="entry name" value="PROTEIN YMFN"/>
    <property type="match status" value="1"/>
</dbReference>
<feature type="region of interest" description="Disordered" evidence="1">
    <location>
        <begin position="1"/>
        <end position="31"/>
    </location>
</feature>
<evidence type="ECO:0000259" key="2">
    <source>
        <dbReference type="Pfam" id="PF03354"/>
    </source>
</evidence>
<dbReference type="InterPro" id="IPR046461">
    <property type="entry name" value="TerL_ATPase"/>
</dbReference>
<evidence type="ECO:0000313" key="4">
    <source>
        <dbReference type="EMBL" id="GFG94281.1"/>
    </source>
</evidence>
<dbReference type="Gene3D" id="3.40.50.300">
    <property type="entry name" value="P-loop containing nucleotide triphosphate hydrolases"/>
    <property type="match status" value="1"/>
</dbReference>
<dbReference type="Proteomes" id="UP000465301">
    <property type="component" value="Unassembled WGS sequence"/>
</dbReference>
<accession>A0A7I9Z043</accession>
<dbReference type="Pfam" id="PF20441">
    <property type="entry name" value="TerL_nuclease"/>
    <property type="match status" value="1"/>
</dbReference>
<evidence type="ECO:0008006" key="6">
    <source>
        <dbReference type="Google" id="ProtNLM"/>
    </source>
</evidence>
<evidence type="ECO:0000313" key="5">
    <source>
        <dbReference type="Proteomes" id="UP000465301"/>
    </source>
</evidence>
<evidence type="ECO:0000256" key="1">
    <source>
        <dbReference type="SAM" id="MobiDB-lite"/>
    </source>
</evidence>
<dbReference type="InterPro" id="IPR027417">
    <property type="entry name" value="P-loop_NTPase"/>
</dbReference>
<protein>
    <recommendedName>
        <fullName evidence="6">Terminase</fullName>
    </recommendedName>
</protein>
<dbReference type="RefSeq" id="WP_308494970.1">
    <property type="nucleotide sequence ID" value="NZ_BLLA01000001.1"/>
</dbReference>
<dbReference type="InterPro" id="IPR046462">
    <property type="entry name" value="TerL_nuclease"/>
</dbReference>
<dbReference type="EMBL" id="BLLA01000001">
    <property type="protein sequence ID" value="GFG94281.1"/>
    <property type="molecule type" value="Genomic_DNA"/>
</dbReference>
<dbReference type="InterPro" id="IPR005021">
    <property type="entry name" value="Terminase_largesu-like"/>
</dbReference>
<sequence length="496" mass="53921">MTQTISPPIRRGPKTAVDDSPLSFKSNGPRSQQFSDFCEQYLVVTSGSDALRPLVIRGWQRELVASVWDADSMPRVAGWCLPRGNGKSSLCAAIGLWELFTGGEAATVIVVAVDERQAQIVFNIAARMVALSPDLASRCQVYKEKILIPARGASFACLPASAAALEGLNYSLCIADEIGRIDREVWEVVALAQGKRQRSVLLGIGTPGPSPDNVLASLRAYALEHPGDTSQVYREHSAAGFETHPTDCQHCWELASPALDDFLHRDSLQALQPPKMRETAFRRARLCQFVTGHDEPVLPPGLWASLGTGEPIPDGADVVLSFDGSYSGTDCTVLLAVTVAKQPHVDVLGVWSRPPGAGDDWRVPVLEVEESIRQACKRYRVREVACDTYRWQRSLEVLAAEGFPMAEFPQTASRMGPATAEFLTACTNRQISHSGHPVLADHLANAVLSEDGRGGRLVKASRSRNAGRIDAAVCAVMAHSRATHYGNRPRKRYASF</sequence>
<dbReference type="Pfam" id="PF03354">
    <property type="entry name" value="TerL_ATPase"/>
    <property type="match status" value="1"/>
</dbReference>
<reference evidence="4 5" key="1">
    <citation type="journal article" date="2019" name="Emerg. Microbes Infect.">
        <title>Comprehensive subspecies identification of 175 nontuberculous mycobacteria species based on 7547 genomic profiles.</title>
        <authorList>
            <person name="Matsumoto Y."/>
            <person name="Kinjo T."/>
            <person name="Motooka D."/>
            <person name="Nabeya D."/>
            <person name="Jung N."/>
            <person name="Uechi K."/>
            <person name="Horii T."/>
            <person name="Iida T."/>
            <person name="Fujita J."/>
            <person name="Nakamura S."/>
        </authorList>
    </citation>
    <scope>NUCLEOTIDE SEQUENCE [LARGE SCALE GENOMIC DNA]</scope>
    <source>
        <strain evidence="4 5">JCM 30726</strain>
    </source>
</reference>
<keyword evidence="5" id="KW-1185">Reference proteome</keyword>
<proteinExistence type="predicted"/>
<dbReference type="PANTHER" id="PTHR41287">
    <property type="match status" value="1"/>
</dbReference>
<name>A0A7I9Z043_9MYCO</name>
<feature type="domain" description="Terminase large subunit-like ATPase" evidence="2">
    <location>
        <begin position="81"/>
        <end position="208"/>
    </location>
</feature>
<organism evidence="4 5">
    <name type="scientific">Mycobacterium timonense</name>
    <dbReference type="NCBI Taxonomy" id="701043"/>
    <lineage>
        <taxon>Bacteria</taxon>
        <taxon>Bacillati</taxon>
        <taxon>Actinomycetota</taxon>
        <taxon>Actinomycetes</taxon>
        <taxon>Mycobacteriales</taxon>
        <taxon>Mycobacteriaceae</taxon>
        <taxon>Mycobacterium</taxon>
        <taxon>Mycobacterium avium complex (MAC)</taxon>
    </lineage>
</organism>
<feature type="domain" description="Terminase large subunit-like endonuclease" evidence="3">
    <location>
        <begin position="369"/>
        <end position="483"/>
    </location>
</feature>
<dbReference type="Gene3D" id="3.30.420.240">
    <property type="match status" value="1"/>
</dbReference>
<dbReference type="AlphaFoldDB" id="A0A7I9Z043"/>